<name>A0A161TAZ2_9BACI</name>
<sequence>MATNLIDSIGKTPLVSLCTPNVHAKLEMLNHFGMKDRVAKNILLQAKMDGTLNPGDVIIESSSGTMALGVAMVGTALGHEVIIVTDPRIDPLTMIKLKALGADVHVVERMSESGGWQGARLDYLCELFTIYPNHFWPKQYENPHNPGAYQSLADELMNELPSIDYLVGAVGSGGSLGGIASHLKVKHPSLKVIAVDSVGSILFDQPLKSKRLQGGLGNSIKPKNVQYGLIDEVHWLNDNEAFESSIRLANREKIFAGNSSGSVYTVASWVGKKAGPDKTVVAIFPDRGDRYQDSVFNEEFWKDHGLNHGSIPSEPTMVLGQEEVKTWSYVKWNRKERKNHETQYPTIHRV</sequence>
<dbReference type="OrthoDB" id="9808024at2"/>
<dbReference type="Proteomes" id="UP000076510">
    <property type="component" value="Unassembled WGS sequence"/>
</dbReference>
<dbReference type="InterPro" id="IPR001926">
    <property type="entry name" value="TrpB-like_PALP"/>
</dbReference>
<feature type="domain" description="Tryptophan synthase beta chain-like PALP" evidence="3">
    <location>
        <begin position="7"/>
        <end position="286"/>
    </location>
</feature>
<comment type="cofactor">
    <cofactor evidence="1">
        <name>pyridoxal 5'-phosphate</name>
        <dbReference type="ChEBI" id="CHEBI:597326"/>
    </cofactor>
</comment>
<dbReference type="InterPro" id="IPR050214">
    <property type="entry name" value="Cys_Synth/Cystath_Beta-Synth"/>
</dbReference>
<dbReference type="GO" id="GO:1901605">
    <property type="term" value="P:alpha-amino acid metabolic process"/>
    <property type="evidence" value="ECO:0007669"/>
    <property type="project" value="UniProtKB-ARBA"/>
</dbReference>
<dbReference type="Gene3D" id="3.40.50.1100">
    <property type="match status" value="2"/>
</dbReference>
<evidence type="ECO:0000259" key="3">
    <source>
        <dbReference type="Pfam" id="PF00291"/>
    </source>
</evidence>
<proteinExistence type="predicted"/>
<reference evidence="5" key="1">
    <citation type="submission" date="2016-01" db="EMBL/GenBank/DDBJ databases">
        <title>Whole genome sequencing of Bhargavaea cecembensis T14.</title>
        <authorList>
            <person name="Hong K.W."/>
        </authorList>
    </citation>
    <scope>NUCLEOTIDE SEQUENCE [LARGE SCALE GENOMIC DNA]</scope>
    <source>
        <strain evidence="5">M19</strain>
    </source>
</reference>
<dbReference type="SUPFAM" id="SSF53686">
    <property type="entry name" value="Tryptophan synthase beta subunit-like PLP-dependent enzymes"/>
    <property type="match status" value="1"/>
</dbReference>
<evidence type="ECO:0000313" key="5">
    <source>
        <dbReference type="Proteomes" id="UP000076510"/>
    </source>
</evidence>
<evidence type="ECO:0000256" key="2">
    <source>
        <dbReference type="ARBA" id="ARBA00022898"/>
    </source>
</evidence>
<evidence type="ECO:0000256" key="1">
    <source>
        <dbReference type="ARBA" id="ARBA00001933"/>
    </source>
</evidence>
<dbReference type="RefSeq" id="WP_048015985.1">
    <property type="nucleotide sequence ID" value="NZ_JBCMYD010000025.1"/>
</dbReference>
<dbReference type="AlphaFoldDB" id="A0A161TAZ2"/>
<dbReference type="Pfam" id="PF00291">
    <property type="entry name" value="PALP"/>
    <property type="match status" value="1"/>
</dbReference>
<dbReference type="EMBL" id="LQQY01000009">
    <property type="protein sequence ID" value="KZE50923.1"/>
    <property type="molecule type" value="Genomic_DNA"/>
</dbReference>
<evidence type="ECO:0000313" key="4">
    <source>
        <dbReference type="EMBL" id="KZE50923.1"/>
    </source>
</evidence>
<gene>
    <name evidence="4" type="ORF">AV649_16245</name>
</gene>
<dbReference type="CDD" id="cd01561">
    <property type="entry name" value="CBS_like"/>
    <property type="match status" value="1"/>
</dbReference>
<organism evidence="4 5">
    <name type="scientific">Rossellomorea marisflavi</name>
    <dbReference type="NCBI Taxonomy" id="189381"/>
    <lineage>
        <taxon>Bacteria</taxon>
        <taxon>Bacillati</taxon>
        <taxon>Bacillota</taxon>
        <taxon>Bacilli</taxon>
        <taxon>Bacillales</taxon>
        <taxon>Bacillaceae</taxon>
        <taxon>Rossellomorea</taxon>
    </lineage>
</organism>
<protein>
    <submittedName>
        <fullName evidence="4">Pyridoxal-5'-phosphate-dependent protein</fullName>
    </submittedName>
</protein>
<keyword evidence="2" id="KW-0663">Pyridoxal phosphate</keyword>
<accession>A0A161TAZ2</accession>
<dbReference type="InterPro" id="IPR036052">
    <property type="entry name" value="TrpB-like_PALP_sf"/>
</dbReference>
<comment type="caution">
    <text evidence="4">The sequence shown here is derived from an EMBL/GenBank/DDBJ whole genome shotgun (WGS) entry which is preliminary data.</text>
</comment>
<dbReference type="PATRIC" id="fig|189381.11.peg.2374"/>
<dbReference type="PANTHER" id="PTHR10314">
    <property type="entry name" value="CYSTATHIONINE BETA-SYNTHASE"/>
    <property type="match status" value="1"/>
</dbReference>